<keyword evidence="9" id="KW-1185">Reference proteome</keyword>
<dbReference type="OrthoDB" id="206201at2759"/>
<dbReference type="Proteomes" id="UP000237105">
    <property type="component" value="Unassembled WGS sequence"/>
</dbReference>
<evidence type="ECO:0000256" key="5">
    <source>
        <dbReference type="SAM" id="MobiDB-lite"/>
    </source>
</evidence>
<dbReference type="EMBL" id="JXTB01000017">
    <property type="protein sequence ID" value="PON76596.1"/>
    <property type="molecule type" value="Genomic_DNA"/>
</dbReference>
<accession>A0A2P5DTH6</accession>
<proteinExistence type="inferred from homology"/>
<feature type="region of interest" description="Disordered" evidence="5">
    <location>
        <begin position="1"/>
        <end position="22"/>
    </location>
</feature>
<dbReference type="InterPro" id="IPR036852">
    <property type="entry name" value="Peptidase_S8/S53_dom_sf"/>
</dbReference>
<reference evidence="9" key="1">
    <citation type="submission" date="2016-06" db="EMBL/GenBank/DDBJ databases">
        <title>Parallel loss of symbiosis genes in relatives of nitrogen-fixing non-legume Parasponia.</title>
        <authorList>
            <person name="Van Velzen R."/>
            <person name="Holmer R."/>
            <person name="Bu F."/>
            <person name="Rutten L."/>
            <person name="Van Zeijl A."/>
            <person name="Liu W."/>
            <person name="Santuari L."/>
            <person name="Cao Q."/>
            <person name="Sharma T."/>
            <person name="Shen D."/>
            <person name="Roswanjaya Y."/>
            <person name="Wardhani T."/>
            <person name="Kalhor M.S."/>
            <person name="Jansen J."/>
            <person name="Van den Hoogen J."/>
            <person name="Gungor B."/>
            <person name="Hartog M."/>
            <person name="Hontelez J."/>
            <person name="Verver J."/>
            <person name="Yang W.-C."/>
            <person name="Schijlen E."/>
            <person name="Repin R."/>
            <person name="Schilthuizen M."/>
            <person name="Schranz E."/>
            <person name="Heidstra R."/>
            <person name="Miyata K."/>
            <person name="Fedorova E."/>
            <person name="Kohlen W."/>
            <person name="Bisseling T."/>
            <person name="Smit S."/>
            <person name="Geurts R."/>
        </authorList>
    </citation>
    <scope>NUCLEOTIDE SEQUENCE [LARGE SCALE GENOMIC DNA]</scope>
    <source>
        <strain evidence="9">cv. WU1-14</strain>
    </source>
</reference>
<comment type="similarity">
    <text evidence="2 4">Belongs to the peptidase S8 family.</text>
</comment>
<sequence>MVSEPVPESMVSGGAEPFEEGRIPQGSSMWRQAFGCFAAGWTTLPIREDQADGNGSHVASTAAGNYVNDASFFGYAKGTARGVAPRARLAAYKVSWEEGSLTSDVLAGMDQAIADGVDVISISMGYDGVPLYEDPVAIASFAAMERNVVVSTSAGNAGGDSAASTVDRSSRKISACNSTKLLSEESFFGVVLCDDIGSVGTQVRVVTESRMIGAILVLTEPKLFELGGVPCQCMVISPKQASTALKYAETNQMPMLKRAFTQLSWGFETGFYGSGVSYFGCLVTKRRRWEHWHKRCAVTMACPHVSGVAALLKAAYPEWSPAAIRSAMMTTAFTFDSTRKPIVENGFKSRIASPLAMGTGQIDPNRALDPGLIYDATPLDYVNYLCSMNFTKKKIMEITRSKEYSCSEPLSWDLNYPSFITYYQGETSTKIVDRKFQRTVTNVGQGAATYNVTVRAPEGSVVVVTPNRLVFGNKNEKKSYTATITNSIRKKRRDMYDQNKRRVAFDELVWVEEYGKHTVRSPIVVSPVGPFELTNSRF</sequence>
<dbReference type="PANTHER" id="PTHR10795">
    <property type="entry name" value="PROPROTEIN CONVERTASE SUBTILISIN/KEXIN"/>
    <property type="match status" value="1"/>
</dbReference>
<evidence type="ECO:0000256" key="4">
    <source>
        <dbReference type="PROSITE-ProRule" id="PRU01240"/>
    </source>
</evidence>
<dbReference type="InterPro" id="IPR000209">
    <property type="entry name" value="Peptidase_S8/S53_dom"/>
</dbReference>
<evidence type="ECO:0000256" key="1">
    <source>
        <dbReference type="ARBA" id="ARBA00004613"/>
    </source>
</evidence>
<dbReference type="AlphaFoldDB" id="A0A2P5DTH6"/>
<keyword evidence="3" id="KW-0732">Signal</keyword>
<dbReference type="Pfam" id="PF00082">
    <property type="entry name" value="Peptidase_S8"/>
    <property type="match status" value="2"/>
</dbReference>
<evidence type="ECO:0000259" key="7">
    <source>
        <dbReference type="Pfam" id="PF17766"/>
    </source>
</evidence>
<protein>
    <submittedName>
        <fullName evidence="8">Peptidase S8, subtilisin-related</fullName>
    </submittedName>
</protein>
<feature type="domain" description="Peptidase S8/S53" evidence="6">
    <location>
        <begin position="300"/>
        <end position="338"/>
    </location>
</feature>
<comment type="caution">
    <text evidence="4">Lacks conserved residue(s) required for the propagation of feature annotation.</text>
</comment>
<feature type="domain" description="Peptidase S8/S53" evidence="6">
    <location>
        <begin position="49"/>
        <end position="166"/>
    </location>
</feature>
<evidence type="ECO:0000313" key="9">
    <source>
        <dbReference type="Proteomes" id="UP000237105"/>
    </source>
</evidence>
<dbReference type="Gene3D" id="2.60.40.2310">
    <property type="match status" value="1"/>
</dbReference>
<dbReference type="SUPFAM" id="SSF52743">
    <property type="entry name" value="Subtilisin-like"/>
    <property type="match status" value="1"/>
</dbReference>
<dbReference type="Pfam" id="PF17766">
    <property type="entry name" value="fn3_6"/>
    <property type="match status" value="1"/>
</dbReference>
<evidence type="ECO:0000256" key="2">
    <source>
        <dbReference type="ARBA" id="ARBA00011073"/>
    </source>
</evidence>
<evidence type="ECO:0000259" key="6">
    <source>
        <dbReference type="Pfam" id="PF00082"/>
    </source>
</evidence>
<dbReference type="PROSITE" id="PS51892">
    <property type="entry name" value="SUBTILASE"/>
    <property type="match status" value="1"/>
</dbReference>
<comment type="subcellular location">
    <subcellularLocation>
        <location evidence="1">Secreted</location>
    </subcellularLocation>
</comment>
<organism evidence="8 9">
    <name type="scientific">Parasponia andersonii</name>
    <name type="common">Sponia andersonii</name>
    <dbReference type="NCBI Taxonomy" id="3476"/>
    <lineage>
        <taxon>Eukaryota</taxon>
        <taxon>Viridiplantae</taxon>
        <taxon>Streptophyta</taxon>
        <taxon>Embryophyta</taxon>
        <taxon>Tracheophyta</taxon>
        <taxon>Spermatophyta</taxon>
        <taxon>Magnoliopsida</taxon>
        <taxon>eudicotyledons</taxon>
        <taxon>Gunneridae</taxon>
        <taxon>Pentapetalae</taxon>
        <taxon>rosids</taxon>
        <taxon>fabids</taxon>
        <taxon>Rosales</taxon>
        <taxon>Cannabaceae</taxon>
        <taxon>Parasponia</taxon>
    </lineage>
</organism>
<evidence type="ECO:0000256" key="3">
    <source>
        <dbReference type="ARBA" id="ARBA00022729"/>
    </source>
</evidence>
<dbReference type="STRING" id="3476.A0A2P5DTH6"/>
<dbReference type="GO" id="GO:0005576">
    <property type="term" value="C:extracellular region"/>
    <property type="evidence" value="ECO:0007669"/>
    <property type="project" value="UniProtKB-SubCell"/>
</dbReference>
<dbReference type="GO" id="GO:0004252">
    <property type="term" value="F:serine-type endopeptidase activity"/>
    <property type="evidence" value="ECO:0007669"/>
    <property type="project" value="InterPro"/>
</dbReference>
<name>A0A2P5DTH6_PARAD</name>
<dbReference type="GO" id="GO:0006508">
    <property type="term" value="P:proteolysis"/>
    <property type="evidence" value="ECO:0007669"/>
    <property type="project" value="InterPro"/>
</dbReference>
<comment type="caution">
    <text evidence="8">The sequence shown here is derived from an EMBL/GenBank/DDBJ whole genome shotgun (WGS) entry which is preliminary data.</text>
</comment>
<feature type="domain" description="Subtilisin-like protease fibronectin type-III" evidence="7">
    <location>
        <begin position="413"/>
        <end position="525"/>
    </location>
</feature>
<dbReference type="Gene3D" id="3.40.50.200">
    <property type="entry name" value="Peptidase S8/S53 domain"/>
    <property type="match status" value="2"/>
</dbReference>
<dbReference type="InterPro" id="IPR045051">
    <property type="entry name" value="SBT"/>
</dbReference>
<dbReference type="InterPro" id="IPR041469">
    <property type="entry name" value="Subtilisin-like_FN3"/>
</dbReference>
<evidence type="ECO:0000313" key="8">
    <source>
        <dbReference type="EMBL" id="PON76596.1"/>
    </source>
</evidence>
<gene>
    <name evidence="8" type="ORF">PanWU01x14_032820</name>
</gene>